<evidence type="ECO:0000313" key="2">
    <source>
        <dbReference type="EMBL" id="KJV83947.1"/>
    </source>
</evidence>
<feature type="compositionally biased region" description="Basic and acidic residues" evidence="1">
    <location>
        <begin position="20"/>
        <end position="31"/>
    </location>
</feature>
<dbReference type="RefSeq" id="WP_155375895.1">
    <property type="nucleotide sequence ID" value="NZ_LAOD01000024.1"/>
</dbReference>
<gene>
    <name evidence="2" type="ORF">APHCRT_1135</name>
</gene>
<name>A0A0F3PV98_ANAPH</name>
<dbReference type="EMBL" id="LAOD01000024">
    <property type="protein sequence ID" value="KJV83947.1"/>
    <property type="molecule type" value="Genomic_DNA"/>
</dbReference>
<protein>
    <submittedName>
        <fullName evidence="2">Uncharacterized protein</fullName>
    </submittedName>
</protein>
<feature type="region of interest" description="Disordered" evidence="1">
    <location>
        <begin position="1"/>
        <end position="58"/>
    </location>
</feature>
<dbReference type="AlphaFoldDB" id="A0A0F3PV98"/>
<evidence type="ECO:0000256" key="1">
    <source>
        <dbReference type="SAM" id="MobiDB-lite"/>
    </source>
</evidence>
<accession>A0A0F3PV98</accession>
<evidence type="ECO:0000313" key="3">
    <source>
        <dbReference type="Proteomes" id="UP000033722"/>
    </source>
</evidence>
<dbReference type="Proteomes" id="UP000033722">
    <property type="component" value="Unassembled WGS sequence"/>
</dbReference>
<reference evidence="2 3" key="1">
    <citation type="submission" date="2015-01" db="EMBL/GenBank/DDBJ databases">
        <title>Genome Sequencing of Rickettsiales.</title>
        <authorList>
            <person name="Daugherty S.C."/>
            <person name="Su Q."/>
            <person name="Abolude K."/>
            <person name="Beier-Sexton M."/>
            <person name="Carlyon J.A."/>
            <person name="Carter R."/>
            <person name="Day N.P."/>
            <person name="Dumler S.J."/>
            <person name="Dyachenko V."/>
            <person name="Godinez A."/>
            <person name="Kurtti T.J."/>
            <person name="Lichay M."/>
            <person name="Mullins K.E."/>
            <person name="Ott S."/>
            <person name="Pappas-Brown V."/>
            <person name="Paris D.H."/>
            <person name="Patel P."/>
            <person name="Richards A.L."/>
            <person name="Sadzewicz L."/>
            <person name="Sears K."/>
            <person name="Seidman D."/>
            <person name="Sengamalay N."/>
            <person name="Stenos J."/>
            <person name="Tallon L.J."/>
            <person name="Vincent G."/>
            <person name="Fraser C.M."/>
            <person name="Munderloh U."/>
            <person name="Dunning-Hotopp J.C."/>
        </authorList>
    </citation>
    <scope>NUCLEOTIDE SEQUENCE [LARGE SCALE GENOMIC DNA]</scope>
    <source>
        <strain evidence="2 3">CRT53-1</strain>
    </source>
</reference>
<dbReference type="PATRIC" id="fig|1359157.3.peg.964"/>
<proteinExistence type="predicted"/>
<organism evidence="2 3">
    <name type="scientific">Anaplasma phagocytophilum str. CRT53-1</name>
    <dbReference type="NCBI Taxonomy" id="1359157"/>
    <lineage>
        <taxon>Bacteria</taxon>
        <taxon>Pseudomonadati</taxon>
        <taxon>Pseudomonadota</taxon>
        <taxon>Alphaproteobacteria</taxon>
        <taxon>Rickettsiales</taxon>
        <taxon>Anaplasmataceae</taxon>
        <taxon>Anaplasma</taxon>
        <taxon>phagocytophilum group</taxon>
    </lineage>
</organism>
<sequence length="58" mass="6237">MTVSSGVVQEYHGVAGGTKDTCRENSEDEHQAQAASARHIADEEESRGSLIQGIVEHQ</sequence>
<comment type="caution">
    <text evidence="2">The sequence shown here is derived from an EMBL/GenBank/DDBJ whole genome shotgun (WGS) entry which is preliminary data.</text>
</comment>